<name>A0A8T0NTU1_PANVG</name>
<comment type="caution">
    <text evidence="2">The sequence shown here is derived from an EMBL/GenBank/DDBJ whole genome shotgun (WGS) entry which is preliminary data.</text>
</comment>
<keyword evidence="3" id="KW-1185">Reference proteome</keyword>
<evidence type="ECO:0000256" key="1">
    <source>
        <dbReference type="SAM" id="MobiDB-lite"/>
    </source>
</evidence>
<gene>
    <name evidence="2" type="ORF">PVAP13_9KG314096</name>
</gene>
<accession>A0A8T0NTU1</accession>
<evidence type="ECO:0000313" key="3">
    <source>
        <dbReference type="Proteomes" id="UP000823388"/>
    </source>
</evidence>
<dbReference type="Proteomes" id="UP000823388">
    <property type="component" value="Chromosome 9K"/>
</dbReference>
<proteinExistence type="predicted"/>
<organism evidence="2 3">
    <name type="scientific">Panicum virgatum</name>
    <name type="common">Blackwell switchgrass</name>
    <dbReference type="NCBI Taxonomy" id="38727"/>
    <lineage>
        <taxon>Eukaryota</taxon>
        <taxon>Viridiplantae</taxon>
        <taxon>Streptophyta</taxon>
        <taxon>Embryophyta</taxon>
        <taxon>Tracheophyta</taxon>
        <taxon>Spermatophyta</taxon>
        <taxon>Magnoliopsida</taxon>
        <taxon>Liliopsida</taxon>
        <taxon>Poales</taxon>
        <taxon>Poaceae</taxon>
        <taxon>PACMAD clade</taxon>
        <taxon>Panicoideae</taxon>
        <taxon>Panicodae</taxon>
        <taxon>Paniceae</taxon>
        <taxon>Panicinae</taxon>
        <taxon>Panicum</taxon>
        <taxon>Panicum sect. Hiantes</taxon>
    </lineage>
</organism>
<sequence>MTNTEPLDTPDSTIPRSPIITNLHIDLLDIFGEEPPPKPIAPHGASNYFSNRGGGMNRGGGRGKGFGHEGFGAGQHSREEAGPTLGSLHGREQAKRLKIHRWWRMKETHMIHRWTKWENKKVVISCGISVDGP</sequence>
<protein>
    <submittedName>
        <fullName evidence="2">Uncharacterized protein</fullName>
    </submittedName>
</protein>
<reference evidence="2" key="1">
    <citation type="submission" date="2020-05" db="EMBL/GenBank/DDBJ databases">
        <title>WGS assembly of Panicum virgatum.</title>
        <authorList>
            <person name="Lovell J.T."/>
            <person name="Jenkins J."/>
            <person name="Shu S."/>
            <person name="Juenger T.E."/>
            <person name="Schmutz J."/>
        </authorList>
    </citation>
    <scope>NUCLEOTIDE SEQUENCE</scope>
    <source>
        <strain evidence="2">AP13</strain>
    </source>
</reference>
<feature type="region of interest" description="Disordered" evidence="1">
    <location>
        <begin position="31"/>
        <end position="91"/>
    </location>
</feature>
<dbReference type="EMBL" id="CM029053">
    <property type="protein sequence ID" value="KAG2550636.1"/>
    <property type="molecule type" value="Genomic_DNA"/>
</dbReference>
<evidence type="ECO:0000313" key="2">
    <source>
        <dbReference type="EMBL" id="KAG2550636.1"/>
    </source>
</evidence>
<dbReference type="AlphaFoldDB" id="A0A8T0NTU1"/>
<feature type="compositionally biased region" description="Gly residues" evidence="1">
    <location>
        <begin position="52"/>
        <end position="73"/>
    </location>
</feature>